<dbReference type="InterPro" id="IPR036388">
    <property type="entry name" value="WH-like_DNA-bd_sf"/>
</dbReference>
<dbReference type="SUPFAM" id="SSF46894">
    <property type="entry name" value="C-terminal effector domain of the bipartite response regulators"/>
    <property type="match status" value="1"/>
</dbReference>
<dbReference type="InterPro" id="IPR001789">
    <property type="entry name" value="Sig_transdc_resp-reg_receiver"/>
</dbReference>
<dbReference type="InterPro" id="IPR016032">
    <property type="entry name" value="Sig_transdc_resp-reg_C-effctor"/>
</dbReference>
<keyword evidence="3" id="KW-0805">Transcription regulation</keyword>
<feature type="DNA-binding region" description="OmpR/PhoB-type" evidence="7">
    <location>
        <begin position="125"/>
        <end position="223"/>
    </location>
</feature>
<dbReference type="EMBL" id="PVBT01000002">
    <property type="protein sequence ID" value="PRD55338.1"/>
    <property type="molecule type" value="Genomic_DNA"/>
</dbReference>
<evidence type="ECO:0000256" key="4">
    <source>
        <dbReference type="ARBA" id="ARBA00023125"/>
    </source>
</evidence>
<organism evidence="10 11">
    <name type="scientific">Phyllobacterium myrsinacearum</name>
    <dbReference type="NCBI Taxonomy" id="28101"/>
    <lineage>
        <taxon>Bacteria</taxon>
        <taxon>Pseudomonadati</taxon>
        <taxon>Pseudomonadota</taxon>
        <taxon>Alphaproteobacteria</taxon>
        <taxon>Hyphomicrobiales</taxon>
        <taxon>Phyllobacteriaceae</taxon>
        <taxon>Phyllobacterium</taxon>
    </lineage>
</organism>
<evidence type="ECO:0000313" key="11">
    <source>
        <dbReference type="Proteomes" id="UP000238563"/>
    </source>
</evidence>
<dbReference type="RefSeq" id="WP_105733567.1">
    <property type="nucleotide sequence ID" value="NZ_PVBT01000002.1"/>
</dbReference>
<dbReference type="GO" id="GO:0000976">
    <property type="term" value="F:transcription cis-regulatory region binding"/>
    <property type="evidence" value="ECO:0007669"/>
    <property type="project" value="TreeGrafter"/>
</dbReference>
<evidence type="ECO:0000256" key="1">
    <source>
        <dbReference type="ARBA" id="ARBA00022553"/>
    </source>
</evidence>
<dbReference type="GO" id="GO:0000156">
    <property type="term" value="F:phosphorelay response regulator activity"/>
    <property type="evidence" value="ECO:0007669"/>
    <property type="project" value="TreeGrafter"/>
</dbReference>
<dbReference type="Pfam" id="PF00072">
    <property type="entry name" value="Response_reg"/>
    <property type="match status" value="1"/>
</dbReference>
<name>A0A2S9JQ28_9HYPH</name>
<evidence type="ECO:0000259" key="8">
    <source>
        <dbReference type="PROSITE" id="PS50110"/>
    </source>
</evidence>
<dbReference type="GO" id="GO:0006355">
    <property type="term" value="P:regulation of DNA-templated transcription"/>
    <property type="evidence" value="ECO:0007669"/>
    <property type="project" value="InterPro"/>
</dbReference>
<evidence type="ECO:0000256" key="2">
    <source>
        <dbReference type="ARBA" id="ARBA00023012"/>
    </source>
</evidence>
<dbReference type="InterPro" id="IPR011006">
    <property type="entry name" value="CheY-like_superfamily"/>
</dbReference>
<dbReference type="PANTHER" id="PTHR48111:SF76">
    <property type="entry name" value="TWO-COMPONENT RESPONSE REGULATOR"/>
    <property type="match status" value="1"/>
</dbReference>
<dbReference type="PANTHER" id="PTHR48111">
    <property type="entry name" value="REGULATOR OF RPOS"/>
    <property type="match status" value="1"/>
</dbReference>
<dbReference type="Gene3D" id="1.10.10.10">
    <property type="entry name" value="Winged helix-like DNA-binding domain superfamily/Winged helix DNA-binding domain"/>
    <property type="match status" value="1"/>
</dbReference>
<evidence type="ECO:0000313" key="10">
    <source>
        <dbReference type="EMBL" id="PRD55338.1"/>
    </source>
</evidence>
<keyword evidence="1 6" id="KW-0597">Phosphoprotein</keyword>
<feature type="domain" description="Response regulatory" evidence="8">
    <location>
        <begin position="2"/>
        <end position="116"/>
    </location>
</feature>
<accession>A0A2S9JQ28</accession>
<evidence type="ECO:0000256" key="6">
    <source>
        <dbReference type="PROSITE-ProRule" id="PRU00169"/>
    </source>
</evidence>
<dbReference type="PROSITE" id="PS50110">
    <property type="entry name" value="RESPONSE_REGULATORY"/>
    <property type="match status" value="1"/>
</dbReference>
<dbReference type="CDD" id="cd19935">
    <property type="entry name" value="REC_OmpR_CusR-like"/>
    <property type="match status" value="1"/>
</dbReference>
<dbReference type="Proteomes" id="UP000238563">
    <property type="component" value="Unassembled WGS sequence"/>
</dbReference>
<dbReference type="Gene3D" id="6.10.250.690">
    <property type="match status" value="1"/>
</dbReference>
<dbReference type="OrthoDB" id="9802426at2"/>
<dbReference type="AlphaFoldDB" id="A0A2S9JQ28"/>
<keyword evidence="5" id="KW-0804">Transcription</keyword>
<reference evidence="10 11" key="1">
    <citation type="submission" date="2018-02" db="EMBL/GenBank/DDBJ databases">
        <title>The draft genome of Phyllobacterium myrsinacearum DSM5892.</title>
        <authorList>
            <person name="Li L."/>
            <person name="Liu L."/>
            <person name="Zhang X."/>
            <person name="Wang T."/>
        </authorList>
    </citation>
    <scope>NUCLEOTIDE SEQUENCE [LARGE SCALE GENOMIC DNA]</scope>
    <source>
        <strain evidence="10 11">DSM 5892</strain>
    </source>
</reference>
<keyword evidence="11" id="KW-1185">Reference proteome</keyword>
<dbReference type="FunFam" id="1.10.10.10:FF:000005">
    <property type="entry name" value="Two-component system response regulator"/>
    <property type="match status" value="1"/>
</dbReference>
<dbReference type="GO" id="GO:0032993">
    <property type="term" value="C:protein-DNA complex"/>
    <property type="evidence" value="ECO:0007669"/>
    <property type="project" value="TreeGrafter"/>
</dbReference>
<dbReference type="InterPro" id="IPR039420">
    <property type="entry name" value="WalR-like"/>
</dbReference>
<evidence type="ECO:0000259" key="9">
    <source>
        <dbReference type="PROSITE" id="PS51755"/>
    </source>
</evidence>
<dbReference type="Gene3D" id="3.40.50.2300">
    <property type="match status" value="1"/>
</dbReference>
<dbReference type="PROSITE" id="PS51755">
    <property type="entry name" value="OMPR_PHOB"/>
    <property type="match status" value="1"/>
</dbReference>
<dbReference type="SMART" id="SM00862">
    <property type="entry name" value="Trans_reg_C"/>
    <property type="match status" value="1"/>
</dbReference>
<dbReference type="SUPFAM" id="SSF52172">
    <property type="entry name" value="CheY-like"/>
    <property type="match status" value="1"/>
</dbReference>
<keyword evidence="2" id="KW-0902">Two-component regulatory system</keyword>
<sequence>MRILIIEDDRQTSDYIAKGFTEAGHIAEVISDGRSALSHAAGTEYDILIVDRMLPGLDGLSIVKALRVAGVKTPVLFLTSVGGLDDRVEGLEAGGDDYLVKPFAFSELSARVNALHRRPPFQSESNTVAVADLEVDLMRRTVKRGGTLIDLQPREFRLLEVLIRNEGRVLTRTMLLERVWDFHFDPKTSVVETHISRLRAKIDKPFSFPLLHTIRNTGYSLHAPH</sequence>
<evidence type="ECO:0000256" key="7">
    <source>
        <dbReference type="PROSITE-ProRule" id="PRU01091"/>
    </source>
</evidence>
<dbReference type="Pfam" id="PF00486">
    <property type="entry name" value="Trans_reg_C"/>
    <property type="match status" value="1"/>
</dbReference>
<dbReference type="SMART" id="SM00448">
    <property type="entry name" value="REC"/>
    <property type="match status" value="1"/>
</dbReference>
<proteinExistence type="predicted"/>
<feature type="domain" description="OmpR/PhoB-type" evidence="9">
    <location>
        <begin position="125"/>
        <end position="223"/>
    </location>
</feature>
<dbReference type="CDD" id="cd00383">
    <property type="entry name" value="trans_reg_C"/>
    <property type="match status" value="1"/>
</dbReference>
<evidence type="ECO:0000256" key="5">
    <source>
        <dbReference type="ARBA" id="ARBA00023163"/>
    </source>
</evidence>
<comment type="caution">
    <text evidence="10">The sequence shown here is derived from an EMBL/GenBank/DDBJ whole genome shotgun (WGS) entry which is preliminary data.</text>
</comment>
<feature type="modified residue" description="4-aspartylphosphate" evidence="6">
    <location>
        <position position="51"/>
    </location>
</feature>
<dbReference type="InterPro" id="IPR001867">
    <property type="entry name" value="OmpR/PhoB-type_DNA-bd"/>
</dbReference>
<dbReference type="GO" id="GO:0005829">
    <property type="term" value="C:cytosol"/>
    <property type="evidence" value="ECO:0007669"/>
    <property type="project" value="TreeGrafter"/>
</dbReference>
<keyword evidence="4 7" id="KW-0238">DNA-binding</keyword>
<protein>
    <submittedName>
        <fullName evidence="10">DNA-binding response regulator</fullName>
    </submittedName>
</protein>
<gene>
    <name evidence="10" type="ORF">C5750_09240</name>
</gene>
<evidence type="ECO:0000256" key="3">
    <source>
        <dbReference type="ARBA" id="ARBA00023015"/>
    </source>
</evidence>